<dbReference type="PANTHER" id="PTHR45774:SF3">
    <property type="entry name" value="BTB (POZ) DOMAIN-CONTAINING 2B-RELATED"/>
    <property type="match status" value="1"/>
</dbReference>
<keyword evidence="3" id="KW-0963">Cytoplasm</keyword>
<comment type="caution">
    <text evidence="7">The sequence shown here is derived from an EMBL/GenBank/DDBJ whole genome shotgun (WGS) entry which is preliminary data.</text>
</comment>
<keyword evidence="8" id="KW-1185">Reference proteome</keyword>
<dbReference type="FunFam" id="1.25.40.420:FF:000008">
    <property type="entry name" value="BTB/POZ domain-containing protein POB1"/>
    <property type="match status" value="1"/>
</dbReference>
<feature type="region of interest" description="Disordered" evidence="5">
    <location>
        <begin position="1"/>
        <end position="55"/>
    </location>
</feature>
<evidence type="ECO:0000313" key="8">
    <source>
        <dbReference type="Proteomes" id="UP000801492"/>
    </source>
</evidence>
<dbReference type="EMBL" id="VTPC01089756">
    <property type="protein sequence ID" value="KAF2885704.1"/>
    <property type="molecule type" value="Genomic_DNA"/>
</dbReference>
<organism evidence="7 8">
    <name type="scientific">Ignelater luminosus</name>
    <name type="common">Cucubano</name>
    <name type="synonym">Pyrophorus luminosus</name>
    <dbReference type="NCBI Taxonomy" id="2038154"/>
    <lineage>
        <taxon>Eukaryota</taxon>
        <taxon>Metazoa</taxon>
        <taxon>Ecdysozoa</taxon>
        <taxon>Arthropoda</taxon>
        <taxon>Hexapoda</taxon>
        <taxon>Insecta</taxon>
        <taxon>Pterygota</taxon>
        <taxon>Neoptera</taxon>
        <taxon>Endopterygota</taxon>
        <taxon>Coleoptera</taxon>
        <taxon>Polyphaga</taxon>
        <taxon>Elateriformia</taxon>
        <taxon>Elateroidea</taxon>
        <taxon>Elateridae</taxon>
        <taxon>Agrypninae</taxon>
        <taxon>Pyrophorini</taxon>
        <taxon>Ignelater</taxon>
    </lineage>
</organism>
<evidence type="ECO:0000256" key="3">
    <source>
        <dbReference type="ARBA" id="ARBA00022490"/>
    </source>
</evidence>
<feature type="domain" description="BTB" evidence="6">
    <location>
        <begin position="96"/>
        <end position="164"/>
    </location>
</feature>
<dbReference type="InterPro" id="IPR011333">
    <property type="entry name" value="SKP1/BTB/POZ_sf"/>
</dbReference>
<evidence type="ECO:0000259" key="6">
    <source>
        <dbReference type="PROSITE" id="PS50097"/>
    </source>
</evidence>
<dbReference type="Pfam" id="PF00651">
    <property type="entry name" value="BTB"/>
    <property type="match status" value="1"/>
</dbReference>
<dbReference type="Gene3D" id="3.30.710.10">
    <property type="entry name" value="Potassium Channel Kv1.1, Chain A"/>
    <property type="match status" value="1"/>
</dbReference>
<dbReference type="SUPFAM" id="SSF54695">
    <property type="entry name" value="POZ domain"/>
    <property type="match status" value="1"/>
</dbReference>
<evidence type="ECO:0000256" key="4">
    <source>
        <dbReference type="ARBA" id="ARBA00022786"/>
    </source>
</evidence>
<dbReference type="OrthoDB" id="636773at2759"/>
<dbReference type="InterPro" id="IPR000210">
    <property type="entry name" value="BTB/POZ_dom"/>
</dbReference>
<dbReference type="SMART" id="SM00875">
    <property type="entry name" value="BACK"/>
    <property type="match status" value="1"/>
</dbReference>
<dbReference type="Proteomes" id="UP000801492">
    <property type="component" value="Unassembled WGS sequence"/>
</dbReference>
<dbReference type="GO" id="GO:0022008">
    <property type="term" value="P:neurogenesis"/>
    <property type="evidence" value="ECO:0007669"/>
    <property type="project" value="TreeGrafter"/>
</dbReference>
<dbReference type="Pfam" id="PF07707">
    <property type="entry name" value="BACK"/>
    <property type="match status" value="1"/>
</dbReference>
<dbReference type="InterPro" id="IPR012983">
    <property type="entry name" value="PHR"/>
</dbReference>
<keyword evidence="4" id="KW-0833">Ubl conjugation pathway</keyword>
<evidence type="ECO:0000313" key="7">
    <source>
        <dbReference type="EMBL" id="KAF2885704.1"/>
    </source>
</evidence>
<dbReference type="Pfam" id="PF08005">
    <property type="entry name" value="PHR"/>
    <property type="match status" value="1"/>
</dbReference>
<comment type="subcellular location">
    <subcellularLocation>
        <location evidence="1">Cytoplasm</location>
    </subcellularLocation>
</comment>
<gene>
    <name evidence="7" type="ORF">ILUMI_20477</name>
</gene>
<dbReference type="GO" id="GO:0000932">
    <property type="term" value="C:P-body"/>
    <property type="evidence" value="ECO:0007669"/>
    <property type="project" value="TreeGrafter"/>
</dbReference>
<dbReference type="InterPro" id="IPR011705">
    <property type="entry name" value="BACK"/>
</dbReference>
<name>A0A8K0G4J4_IGNLU</name>
<dbReference type="PANTHER" id="PTHR45774">
    <property type="entry name" value="BTB/POZ DOMAIN-CONTAINING"/>
    <property type="match status" value="1"/>
</dbReference>
<dbReference type="Gene3D" id="1.25.40.420">
    <property type="match status" value="1"/>
</dbReference>
<evidence type="ECO:0000256" key="1">
    <source>
        <dbReference type="ARBA" id="ARBA00004496"/>
    </source>
</evidence>
<sequence>MAECDSNSGSNSGSNSASNSSPGGEGTGNLEIQSQPRGAPINNDEENDNRNKKTLCYTPINNPALKRQPSDEDNWQLDHTSVLGRLKFLLFNKIMSDVTFIVGSQNENVSAHKFILSIGSNVFEAMFYRMLATRSNHIEIPDVEPCAFRNLLRFIYTDEVHITGDTVMATLYAAKKYAVDALEERCVTFLQEGLTQDNAFLLLTQARLFDVPRLATQCFDVIDRHTQACLNADCFLEIDYQTLESVLSRDTLRVREIVLYDAVMRWSEAECRRNAMVLNVDNRRGVLKDCINLIRYPLMTSQEFAAGPAQNGILTDKQMVQLFLYFNLNPKPDSEFSDKPRCCMTGSESICCRFGEVESRWGYSGASDRIRFQVDKRIFVAGYGLYGSIYGPAEYDVDIELVHVSTNNIVASNKTKFNSDGTNVPFKVIFKEPVEVLPHTSYCAVATLKGRDSYYGTRGARKVTVSCRNDDREVTFQFACANGTNNGTSVEDGQIPEIIFYS</sequence>
<dbReference type="PROSITE" id="PS50097">
    <property type="entry name" value="BTB"/>
    <property type="match status" value="1"/>
</dbReference>
<feature type="compositionally biased region" description="Low complexity" evidence="5">
    <location>
        <begin position="1"/>
        <end position="22"/>
    </location>
</feature>
<evidence type="ECO:0000256" key="2">
    <source>
        <dbReference type="ARBA" id="ARBA00004906"/>
    </source>
</evidence>
<dbReference type="Gene3D" id="2.60.120.820">
    <property type="entry name" value="PHR domain"/>
    <property type="match status" value="1"/>
</dbReference>
<evidence type="ECO:0000256" key="5">
    <source>
        <dbReference type="SAM" id="MobiDB-lite"/>
    </source>
</evidence>
<dbReference type="AlphaFoldDB" id="A0A8K0G4J4"/>
<proteinExistence type="predicted"/>
<dbReference type="SMART" id="SM00225">
    <property type="entry name" value="BTB"/>
    <property type="match status" value="1"/>
</dbReference>
<protein>
    <recommendedName>
        <fullName evidence="6">BTB domain-containing protein</fullName>
    </recommendedName>
</protein>
<accession>A0A8K0G4J4</accession>
<reference evidence="7" key="1">
    <citation type="submission" date="2019-08" db="EMBL/GenBank/DDBJ databases">
        <title>The genome of the North American firefly Photinus pyralis.</title>
        <authorList>
            <consortium name="Photinus pyralis genome working group"/>
            <person name="Fallon T.R."/>
            <person name="Sander Lower S.E."/>
            <person name="Weng J.-K."/>
        </authorList>
    </citation>
    <scope>NUCLEOTIDE SEQUENCE</scope>
    <source>
        <strain evidence="7">TRF0915ILg1</strain>
        <tissue evidence="7">Whole body</tissue>
    </source>
</reference>
<dbReference type="GO" id="GO:0005829">
    <property type="term" value="C:cytosol"/>
    <property type="evidence" value="ECO:0007669"/>
    <property type="project" value="TreeGrafter"/>
</dbReference>
<comment type="pathway">
    <text evidence="2">Protein modification; protein ubiquitination.</text>
</comment>
<dbReference type="InterPro" id="IPR038648">
    <property type="entry name" value="PHR_sf"/>
</dbReference>